<sequence length="118" mass="12641">HANKVIYRGSTQVTTAYSTSQRPALAPQLREKRQGPSLPPALPTACTALLCASAPLATCIQFPVTACLSMVSGLEAFSRNPRQGSCAAWPLDQPQDQFCRTTVPLVLSCSTCPITLHR</sequence>
<name>A0A0L0D6Q2_THETB</name>
<gene>
    <name evidence="2" type="ORF">AMSG_12464</name>
</gene>
<organism evidence="2 3">
    <name type="scientific">Thecamonas trahens ATCC 50062</name>
    <dbReference type="NCBI Taxonomy" id="461836"/>
    <lineage>
        <taxon>Eukaryota</taxon>
        <taxon>Apusozoa</taxon>
        <taxon>Apusomonadida</taxon>
        <taxon>Apusomonadidae</taxon>
        <taxon>Thecamonas</taxon>
    </lineage>
</organism>
<evidence type="ECO:0000313" key="3">
    <source>
        <dbReference type="Proteomes" id="UP000054408"/>
    </source>
</evidence>
<feature type="region of interest" description="Disordered" evidence="1">
    <location>
        <begin position="17"/>
        <end position="37"/>
    </location>
</feature>
<dbReference type="EMBL" id="GL349552">
    <property type="protein sequence ID" value="KNC46983.1"/>
    <property type="molecule type" value="Genomic_DNA"/>
</dbReference>
<accession>A0A0L0D6Q2</accession>
<proteinExistence type="predicted"/>
<keyword evidence="3" id="KW-1185">Reference proteome</keyword>
<evidence type="ECO:0000256" key="1">
    <source>
        <dbReference type="SAM" id="MobiDB-lite"/>
    </source>
</evidence>
<feature type="non-terminal residue" evidence="2">
    <location>
        <position position="1"/>
    </location>
</feature>
<reference evidence="2 3" key="1">
    <citation type="submission" date="2010-05" db="EMBL/GenBank/DDBJ databases">
        <title>The Genome Sequence of Thecamonas trahens ATCC 50062.</title>
        <authorList>
            <consortium name="The Broad Institute Genome Sequencing Platform"/>
            <person name="Russ C."/>
            <person name="Cuomo C."/>
            <person name="Shea T."/>
            <person name="Young S.K."/>
            <person name="Zeng Q."/>
            <person name="Koehrsen M."/>
            <person name="Haas B."/>
            <person name="Borodovsky M."/>
            <person name="Guigo R."/>
            <person name="Alvarado L."/>
            <person name="Berlin A."/>
            <person name="Bochicchio J."/>
            <person name="Borenstein D."/>
            <person name="Chapman S."/>
            <person name="Chen Z."/>
            <person name="Freedman E."/>
            <person name="Gellesch M."/>
            <person name="Goldberg J."/>
            <person name="Griggs A."/>
            <person name="Gujja S."/>
            <person name="Heilman E."/>
            <person name="Heiman D."/>
            <person name="Hepburn T."/>
            <person name="Howarth C."/>
            <person name="Jen D."/>
            <person name="Larson L."/>
            <person name="Mehta T."/>
            <person name="Park D."/>
            <person name="Pearson M."/>
            <person name="Roberts A."/>
            <person name="Saif S."/>
            <person name="Shenoy N."/>
            <person name="Sisk P."/>
            <person name="Stolte C."/>
            <person name="Sykes S."/>
            <person name="Thomson T."/>
            <person name="Walk T."/>
            <person name="White J."/>
            <person name="Yandava C."/>
            <person name="Burger G."/>
            <person name="Gray M.W."/>
            <person name="Holland P.W.H."/>
            <person name="King N."/>
            <person name="Lang F.B.F."/>
            <person name="Roger A.J."/>
            <person name="Ruiz-Trillo I."/>
            <person name="Lander E."/>
            <person name="Nusbaum C."/>
        </authorList>
    </citation>
    <scope>NUCLEOTIDE SEQUENCE [LARGE SCALE GENOMIC DNA]</scope>
    <source>
        <strain evidence="2 3">ATCC 50062</strain>
    </source>
</reference>
<protein>
    <submittedName>
        <fullName evidence="2">Uncharacterized protein</fullName>
    </submittedName>
</protein>
<dbReference type="AlphaFoldDB" id="A0A0L0D6Q2"/>
<evidence type="ECO:0000313" key="2">
    <source>
        <dbReference type="EMBL" id="KNC46983.1"/>
    </source>
</evidence>
<dbReference type="Proteomes" id="UP000054408">
    <property type="component" value="Unassembled WGS sequence"/>
</dbReference>